<proteinExistence type="predicted"/>
<keyword evidence="2" id="KW-1185">Reference proteome</keyword>
<reference evidence="1 2" key="1">
    <citation type="submission" date="2016-01" db="EMBL/GenBank/DDBJ databases">
        <title>The draft genome sequence of Aquimarina sp. RZW4-3-2.</title>
        <authorList>
            <person name="Wang Y."/>
        </authorList>
    </citation>
    <scope>NUCLEOTIDE SEQUENCE [LARGE SCALE GENOMIC DNA]</scope>
    <source>
        <strain evidence="1 2">RZW4-3-2</strain>
    </source>
</reference>
<name>A0A162WQY8_9FLAO</name>
<dbReference type="SUPFAM" id="SSF48452">
    <property type="entry name" value="TPR-like"/>
    <property type="match status" value="1"/>
</dbReference>
<evidence type="ECO:0000313" key="2">
    <source>
        <dbReference type="Proteomes" id="UP000076715"/>
    </source>
</evidence>
<evidence type="ECO:0000313" key="1">
    <source>
        <dbReference type="EMBL" id="KZS38253.1"/>
    </source>
</evidence>
<organism evidence="1 2">
    <name type="scientific">Aquimarina aggregata</name>
    <dbReference type="NCBI Taxonomy" id="1642818"/>
    <lineage>
        <taxon>Bacteria</taxon>
        <taxon>Pseudomonadati</taxon>
        <taxon>Bacteroidota</taxon>
        <taxon>Flavobacteriia</taxon>
        <taxon>Flavobacteriales</taxon>
        <taxon>Flavobacteriaceae</taxon>
        <taxon>Aquimarina</taxon>
    </lineage>
</organism>
<comment type="caution">
    <text evidence="1">The sequence shown here is derived from an EMBL/GenBank/DDBJ whole genome shotgun (WGS) entry which is preliminary data.</text>
</comment>
<dbReference type="Gene3D" id="1.25.40.10">
    <property type="entry name" value="Tetratricopeptide repeat domain"/>
    <property type="match status" value="1"/>
</dbReference>
<protein>
    <recommendedName>
        <fullName evidence="3">Tetratricopeptide repeat protein</fullName>
    </recommendedName>
</protein>
<dbReference type="Proteomes" id="UP000076715">
    <property type="component" value="Unassembled WGS sequence"/>
</dbReference>
<dbReference type="PROSITE" id="PS51257">
    <property type="entry name" value="PROKAR_LIPOPROTEIN"/>
    <property type="match status" value="1"/>
</dbReference>
<dbReference type="AlphaFoldDB" id="A0A162WQY8"/>
<sequence>MDFKYIAFSLIFVLMSCSTYRGKSDAFQQKIQQNDYSGALKTVDQNSFLKKKRNELLFYMEKGKIAYLDDNYLRSNEFFNKADALIEENKRDVGGKILGVLTNPERQFYKGEDFEKVAIHYYKALNYLFLKDIDEALVEAKRITLQLQYLNQKYPEGKKNRYVNDTFALTLQGLLYESSGDQNNAFIAYRNAIDLYLQNGGNYFGVAIPNQLKEDFFRTADFMGFYSEIERYEDLLGISYQRKEEETREAVVFWENGLVPYKDETAFTFSVVPGSDIGFFSVFNEELDLTIPLPIDYSDDVGLDIFRVAFPKYVSRQALFRKASIQIDSVEYPFQLTENYNNIAYKTLKDRTYREIGNVALRLVTKKTSEYLLKSKDELSGNLLGIFNAITEGADTRNWQSLPEHIHYSRVPVKQGKNKLDVVLEDRYNNTTTKSISIQKYGSLVFAKITTPEIL</sequence>
<gene>
    <name evidence="1" type="ORF">AWE51_19300</name>
</gene>
<accession>A0A162WQY8</accession>
<evidence type="ECO:0008006" key="3">
    <source>
        <dbReference type="Google" id="ProtNLM"/>
    </source>
</evidence>
<dbReference type="STRING" id="1642818.AWE51_19300"/>
<dbReference type="EMBL" id="LQRT01000060">
    <property type="protein sequence ID" value="KZS38253.1"/>
    <property type="molecule type" value="Genomic_DNA"/>
</dbReference>
<dbReference type="InterPro" id="IPR011990">
    <property type="entry name" value="TPR-like_helical_dom_sf"/>
</dbReference>